<dbReference type="RefSeq" id="WP_035134019.1">
    <property type="nucleotide sequence ID" value="NZ_JRLV01000010.1"/>
</dbReference>
<gene>
    <name evidence="1" type="ORF">Q763_10765</name>
</gene>
<dbReference type="Gene3D" id="2.40.160.10">
    <property type="entry name" value="Porin"/>
    <property type="match status" value="1"/>
</dbReference>
<dbReference type="EMBL" id="JRLV01000010">
    <property type="protein sequence ID" value="KGO80489.1"/>
    <property type="molecule type" value="Genomic_DNA"/>
</dbReference>
<evidence type="ECO:0000313" key="2">
    <source>
        <dbReference type="Proteomes" id="UP000030129"/>
    </source>
</evidence>
<dbReference type="AlphaFoldDB" id="A0A0A2LKP8"/>
<accession>A0A0A2LKP8</accession>
<protein>
    <submittedName>
        <fullName evidence="1">Porin</fullName>
    </submittedName>
</protein>
<name>A0A0A2LKP8_9FLAO</name>
<evidence type="ECO:0000313" key="1">
    <source>
        <dbReference type="EMBL" id="KGO80489.1"/>
    </source>
</evidence>
<organism evidence="1 2">
    <name type="scientific">Flavobacterium beibuense F44-8</name>
    <dbReference type="NCBI Taxonomy" id="1406840"/>
    <lineage>
        <taxon>Bacteria</taxon>
        <taxon>Pseudomonadati</taxon>
        <taxon>Bacteroidota</taxon>
        <taxon>Flavobacteriia</taxon>
        <taxon>Flavobacteriales</taxon>
        <taxon>Flavobacteriaceae</taxon>
        <taxon>Flavobacterium</taxon>
    </lineage>
</organism>
<sequence>MNKILPYLLLLLHLSVFSQTEKDSSSVVKVHYGHKGFELTTANDRFEMQIRARLQFRAATPGDQNPLTYDDFQTDNKTVFKINRARLKVGGHAYESWLKYYFEYELSQSNLLDFRVMLEKWDFLSFKAGQWKVEFSRERFISSGEQQMVDRSLINREFTMDRQQGIEVYGHLKGKGIIDFNYWVAALTGTGRGNTANDDNNLMYFGRLQWNFLGREVGFESSDLEFHEKPAAIIAFSAATNRSPYTRFSQAGGGYITGFEDGLDGQYRVNQNNLETAFVYRGFSGQAEWHHKNIFDKLNGDQKTQMRGYYFQGGYFFHYLLDWFPKKMEIAARYAEYKPNIDLAQNLETETSIACNWFFHGHACKLTGEGSYFSYHDKSLPYEGGWRFRLQLDISF</sequence>
<keyword evidence="2" id="KW-1185">Reference proteome</keyword>
<dbReference type="Pfam" id="PF07396">
    <property type="entry name" value="Porin_O_P"/>
    <property type="match status" value="1"/>
</dbReference>
<dbReference type="STRING" id="1406840.Q763_10765"/>
<comment type="caution">
    <text evidence="1">The sequence shown here is derived from an EMBL/GenBank/DDBJ whole genome shotgun (WGS) entry which is preliminary data.</text>
</comment>
<dbReference type="InterPro" id="IPR023614">
    <property type="entry name" value="Porin_dom_sf"/>
</dbReference>
<reference evidence="1 2" key="1">
    <citation type="submission" date="2013-09" db="EMBL/GenBank/DDBJ databases">
        <authorList>
            <person name="Zeng Z."/>
            <person name="Chen C."/>
        </authorList>
    </citation>
    <scope>NUCLEOTIDE SEQUENCE [LARGE SCALE GENOMIC DNA]</scope>
    <source>
        <strain evidence="1 2">F44-8</strain>
    </source>
</reference>
<proteinExistence type="predicted"/>
<dbReference type="Proteomes" id="UP000030129">
    <property type="component" value="Unassembled WGS sequence"/>
</dbReference>
<dbReference type="InterPro" id="IPR010870">
    <property type="entry name" value="Porin_O/P"/>
</dbReference>
<dbReference type="eggNOG" id="COG3746">
    <property type="taxonomic scope" value="Bacteria"/>
</dbReference>